<keyword evidence="2" id="KW-1003">Cell membrane</keyword>
<dbReference type="GO" id="GO:0015297">
    <property type="term" value="F:antiporter activity"/>
    <property type="evidence" value="ECO:0007669"/>
    <property type="project" value="InterPro"/>
</dbReference>
<feature type="region of interest" description="Disordered" evidence="6">
    <location>
        <begin position="514"/>
        <end position="536"/>
    </location>
</feature>
<dbReference type="GO" id="GO:0042910">
    <property type="term" value="F:xenobiotic transmembrane transporter activity"/>
    <property type="evidence" value="ECO:0007669"/>
    <property type="project" value="InterPro"/>
</dbReference>
<feature type="transmembrane region" description="Helical" evidence="7">
    <location>
        <begin position="9"/>
        <end position="29"/>
    </location>
</feature>
<feature type="transmembrane region" description="Helical" evidence="7">
    <location>
        <begin position="412"/>
        <end position="430"/>
    </location>
</feature>
<gene>
    <name evidence="8" type="ORF">CRH10_02225</name>
</gene>
<dbReference type="InterPro" id="IPR050833">
    <property type="entry name" value="Poly_Biosynth_Transport"/>
</dbReference>
<comment type="subcellular location">
    <subcellularLocation>
        <location evidence="1">Cell membrane</location>
        <topology evidence="1">Multi-pass membrane protein</topology>
    </subcellularLocation>
</comment>
<protein>
    <submittedName>
        <fullName evidence="8">Polysaccharide biosynthesis protein</fullName>
    </submittedName>
</protein>
<dbReference type="AlphaFoldDB" id="A0A291T811"/>
<organism evidence="8 9">
    <name type="scientific">Faecalibacterium prausnitzii</name>
    <dbReference type="NCBI Taxonomy" id="853"/>
    <lineage>
        <taxon>Bacteria</taxon>
        <taxon>Bacillati</taxon>
        <taxon>Bacillota</taxon>
        <taxon>Clostridia</taxon>
        <taxon>Eubacteriales</taxon>
        <taxon>Oscillospiraceae</taxon>
        <taxon>Faecalibacterium</taxon>
    </lineage>
</organism>
<evidence type="ECO:0000256" key="2">
    <source>
        <dbReference type="ARBA" id="ARBA00022475"/>
    </source>
</evidence>
<evidence type="ECO:0000313" key="9">
    <source>
        <dbReference type="Proteomes" id="UP000223709"/>
    </source>
</evidence>
<feature type="transmembrane region" description="Helical" evidence="7">
    <location>
        <begin position="124"/>
        <end position="144"/>
    </location>
</feature>
<keyword evidence="4 7" id="KW-1133">Transmembrane helix</keyword>
<keyword evidence="5 7" id="KW-0472">Membrane</keyword>
<feature type="transmembrane region" description="Helical" evidence="7">
    <location>
        <begin position="385"/>
        <end position="406"/>
    </location>
</feature>
<name>A0A291T811_9FIRM</name>
<evidence type="ECO:0000256" key="4">
    <source>
        <dbReference type="ARBA" id="ARBA00022989"/>
    </source>
</evidence>
<sequence>MGQSYLKNAALLTGADVLLRLAGMGLRIYLANALGGEGMGLYQLVLAVYALFVTLATAGVSVAATRLMAEELARGRAQARGMLVRLAGTGLLLGAAAMAAQYGLAGAAARWWLGDVRAAGALRVSAFGMPWMALSAVLRGFFIARRRVEPNVLSQLVEQSVRIGIIWYALEWGNAPDVSARCTAVLAATAVSEAVSACILLLFYRGEAVRAFGAEKARRPADPARRLWEILWPVEGGRCLASALHTAENMLVPACLTVCLLDAGGRSAAVAQYGSLKGMALPLLTFPFGLLGSLSVLLMPEITQAHIRGERARLGCLLDRMLRLTGCFSALAGALFWVWGEPLALLLYHSQEAGFYLRVLGPAMPLMYLESMVDGAMKGMGEQKAVFRYSLWDAVLRIAGVLLLLPRWGMKGFLWVILLSSAYTCQMNTARLLHVSGLKPRLWRWLGAPALAALVSAGAGEGLRALMAGWLGSGSTPTRLAALCAGGFGMAAVCLAVQWPLGLGEEVRAILQTEKSRRERQKSPENRNCSGHRGEN</sequence>
<feature type="compositionally biased region" description="Basic and acidic residues" evidence="6">
    <location>
        <begin position="514"/>
        <end position="525"/>
    </location>
</feature>
<feature type="transmembrane region" description="Helical" evidence="7">
    <location>
        <begin position="442"/>
        <end position="460"/>
    </location>
</feature>
<dbReference type="Pfam" id="PF01554">
    <property type="entry name" value="MatE"/>
    <property type="match status" value="1"/>
</dbReference>
<keyword evidence="3 7" id="KW-0812">Transmembrane</keyword>
<evidence type="ECO:0000256" key="1">
    <source>
        <dbReference type="ARBA" id="ARBA00004651"/>
    </source>
</evidence>
<dbReference type="Pfam" id="PF01943">
    <property type="entry name" value="Polysacc_synt"/>
    <property type="match status" value="1"/>
</dbReference>
<feature type="transmembrane region" description="Helical" evidence="7">
    <location>
        <begin position="321"/>
        <end position="340"/>
    </location>
</feature>
<dbReference type="InterPro" id="IPR002797">
    <property type="entry name" value="Polysacc_synth"/>
</dbReference>
<dbReference type="RefSeq" id="WP_098922628.1">
    <property type="nucleotide sequence ID" value="NZ_CP023819.1"/>
</dbReference>
<evidence type="ECO:0000256" key="5">
    <source>
        <dbReference type="ARBA" id="ARBA00023136"/>
    </source>
</evidence>
<proteinExistence type="predicted"/>
<dbReference type="PANTHER" id="PTHR30250:SF21">
    <property type="entry name" value="LIPID II FLIPPASE MURJ"/>
    <property type="match status" value="1"/>
</dbReference>
<dbReference type="GO" id="GO:0005886">
    <property type="term" value="C:plasma membrane"/>
    <property type="evidence" value="ECO:0007669"/>
    <property type="project" value="UniProtKB-SubCell"/>
</dbReference>
<evidence type="ECO:0000313" key="8">
    <source>
        <dbReference type="EMBL" id="ATL89210.1"/>
    </source>
</evidence>
<dbReference type="PANTHER" id="PTHR30250">
    <property type="entry name" value="PST FAMILY PREDICTED COLANIC ACID TRANSPORTER"/>
    <property type="match status" value="1"/>
</dbReference>
<feature type="transmembrane region" description="Helical" evidence="7">
    <location>
        <begin position="279"/>
        <end position="300"/>
    </location>
</feature>
<accession>A0A291T811</accession>
<reference evidence="8 9" key="1">
    <citation type="submission" date="2017-10" db="EMBL/GenBank/DDBJ databases">
        <title>Complete Genome Sequence of Faecalibacterium prausnitzii isolated from the gut of healthy adult Indian.</title>
        <authorList>
            <person name="Bag S."/>
            <person name="Ghosh T.S."/>
            <person name="Das B."/>
        </authorList>
    </citation>
    <scope>NUCLEOTIDE SEQUENCE [LARGE SCALE GENOMIC DNA]</scope>
    <source>
        <strain evidence="8 9">Indica</strain>
    </source>
</reference>
<evidence type="ECO:0000256" key="3">
    <source>
        <dbReference type="ARBA" id="ARBA00022692"/>
    </source>
</evidence>
<dbReference type="Proteomes" id="UP000223709">
    <property type="component" value="Chromosome"/>
</dbReference>
<feature type="transmembrane region" description="Helical" evidence="7">
    <location>
        <begin position="41"/>
        <end position="63"/>
    </location>
</feature>
<evidence type="ECO:0000256" key="7">
    <source>
        <dbReference type="SAM" id="Phobius"/>
    </source>
</evidence>
<evidence type="ECO:0000256" key="6">
    <source>
        <dbReference type="SAM" id="MobiDB-lite"/>
    </source>
</evidence>
<feature type="transmembrane region" description="Helical" evidence="7">
    <location>
        <begin position="480"/>
        <end position="501"/>
    </location>
</feature>
<feature type="transmembrane region" description="Helical" evidence="7">
    <location>
        <begin position="184"/>
        <end position="204"/>
    </location>
</feature>
<feature type="transmembrane region" description="Helical" evidence="7">
    <location>
        <begin position="83"/>
        <end position="104"/>
    </location>
</feature>
<dbReference type="EMBL" id="CP023819">
    <property type="protein sequence ID" value="ATL89210.1"/>
    <property type="molecule type" value="Genomic_DNA"/>
</dbReference>
<dbReference type="InterPro" id="IPR002528">
    <property type="entry name" value="MATE_fam"/>
</dbReference>